<dbReference type="AlphaFoldDB" id="A0AAD3H0I1"/>
<dbReference type="CDD" id="cd00038">
    <property type="entry name" value="CAP_ED"/>
    <property type="match status" value="1"/>
</dbReference>
<dbReference type="EMBL" id="BLLK01000022">
    <property type="protein sequence ID" value="GFH45875.1"/>
    <property type="molecule type" value="Genomic_DNA"/>
</dbReference>
<name>A0AAD3H0I1_9STRA</name>
<accession>A0AAD3H0I1</accession>
<keyword evidence="3" id="KW-1185">Reference proteome</keyword>
<dbReference type="InterPro" id="IPR000595">
    <property type="entry name" value="cNMP-bd_dom"/>
</dbReference>
<dbReference type="PROSITE" id="PS50042">
    <property type="entry name" value="CNMP_BINDING_3"/>
    <property type="match status" value="1"/>
</dbReference>
<comment type="caution">
    <text evidence="2">The sequence shown here is derived from an EMBL/GenBank/DDBJ whole genome shotgun (WGS) entry which is preliminary data.</text>
</comment>
<gene>
    <name evidence="2" type="ORF">CTEN210_02349</name>
</gene>
<dbReference type="InterPro" id="IPR014710">
    <property type="entry name" value="RmlC-like_jellyroll"/>
</dbReference>
<evidence type="ECO:0000259" key="1">
    <source>
        <dbReference type="PROSITE" id="PS50042"/>
    </source>
</evidence>
<protein>
    <recommendedName>
        <fullName evidence="1">Cyclic nucleotide-binding domain-containing protein</fullName>
    </recommendedName>
</protein>
<dbReference type="Proteomes" id="UP001054902">
    <property type="component" value="Unassembled WGS sequence"/>
</dbReference>
<dbReference type="Gene3D" id="2.60.120.10">
    <property type="entry name" value="Jelly Rolls"/>
    <property type="match status" value="1"/>
</dbReference>
<organism evidence="2 3">
    <name type="scientific">Chaetoceros tenuissimus</name>
    <dbReference type="NCBI Taxonomy" id="426638"/>
    <lineage>
        <taxon>Eukaryota</taxon>
        <taxon>Sar</taxon>
        <taxon>Stramenopiles</taxon>
        <taxon>Ochrophyta</taxon>
        <taxon>Bacillariophyta</taxon>
        <taxon>Coscinodiscophyceae</taxon>
        <taxon>Chaetocerotophycidae</taxon>
        <taxon>Chaetocerotales</taxon>
        <taxon>Chaetocerotaceae</taxon>
        <taxon>Chaetoceros</taxon>
    </lineage>
</organism>
<dbReference type="SUPFAM" id="SSF51206">
    <property type="entry name" value="cAMP-binding domain-like"/>
    <property type="match status" value="1"/>
</dbReference>
<evidence type="ECO:0000313" key="3">
    <source>
        <dbReference type="Proteomes" id="UP001054902"/>
    </source>
</evidence>
<dbReference type="InterPro" id="IPR018490">
    <property type="entry name" value="cNMP-bd_dom_sf"/>
</dbReference>
<proteinExistence type="predicted"/>
<reference evidence="2 3" key="1">
    <citation type="journal article" date="2021" name="Sci. Rep.">
        <title>The genome of the diatom Chaetoceros tenuissimus carries an ancient integrated fragment of an extant virus.</title>
        <authorList>
            <person name="Hongo Y."/>
            <person name="Kimura K."/>
            <person name="Takaki Y."/>
            <person name="Yoshida Y."/>
            <person name="Baba S."/>
            <person name="Kobayashi G."/>
            <person name="Nagasaki K."/>
            <person name="Hano T."/>
            <person name="Tomaru Y."/>
        </authorList>
    </citation>
    <scope>NUCLEOTIDE SEQUENCE [LARGE SCALE GENOMIC DNA]</scope>
    <source>
        <strain evidence="2 3">NIES-3715</strain>
    </source>
</reference>
<feature type="domain" description="Cyclic nucleotide-binding" evidence="1">
    <location>
        <begin position="202"/>
        <end position="326"/>
    </location>
</feature>
<sequence length="464" mass="53765">MNTVGKLEKICGKCPALRTKEELALLHNLLSRTELKHDYLWKKLNYQLQILFCSYFRFQSSVSKEKVYTDGSTPNICIFMNGIAEYNFGDTAVSLPEDEGILLQNIPVPQSVKKLLSNTTPNANEYREEEVENTFLNSIHEKLRNELGESLNTDNRPNVIFHPRSHYLYLNKMDLRTFMESLFEDLITSRVVTHLHISKIDLTLMTFAKGTSVYEEDIDSDKIIMIIRGKCSIQKYPRSMTDDEYEVQECQKINIGTATPLSFFGFLPYFTRNKSIDNMKVVQPYTVTALDASGVRCLVIDARLFLQEVQKRSHVNQSFLEAAIKQTRWLNRYLPFRMELDVIENEEKDIEPFPDMSMSMLEDAISSVFARKVRKPRWKKQRMLSALNILLGVSDASSNDERYEDPYSDLIQLIQFDRSTDGCEGKNDVKIDDDEFLQPCPSLAERKFHGKTLPIIHRKRNTNK</sequence>
<evidence type="ECO:0000313" key="2">
    <source>
        <dbReference type="EMBL" id="GFH45875.1"/>
    </source>
</evidence>